<evidence type="ECO:0000256" key="2">
    <source>
        <dbReference type="ARBA" id="ARBA00023223"/>
    </source>
</evidence>
<name>A0A2S0VRC8_9ALTE</name>
<dbReference type="GO" id="GO:0008218">
    <property type="term" value="P:bioluminescence"/>
    <property type="evidence" value="ECO:0007669"/>
    <property type="project" value="UniProtKB-KW"/>
</dbReference>
<dbReference type="Gene3D" id="3.40.50.80">
    <property type="entry name" value="Nucleotide-binding domain of ferredoxin-NADP reductase (FNR) module"/>
    <property type="match status" value="1"/>
</dbReference>
<organism evidence="5 6">
    <name type="scientific">Saccharobesus litoralis</name>
    <dbReference type="NCBI Taxonomy" id="2172099"/>
    <lineage>
        <taxon>Bacteria</taxon>
        <taxon>Pseudomonadati</taxon>
        <taxon>Pseudomonadota</taxon>
        <taxon>Gammaproteobacteria</taxon>
        <taxon>Alteromonadales</taxon>
        <taxon>Alteromonadaceae</taxon>
        <taxon>Saccharobesus</taxon>
    </lineage>
</organism>
<dbReference type="SUPFAM" id="SSF63380">
    <property type="entry name" value="Riboflavin synthase domain-like"/>
    <property type="match status" value="1"/>
</dbReference>
<dbReference type="PROSITE" id="PS51384">
    <property type="entry name" value="FAD_FR"/>
    <property type="match status" value="1"/>
</dbReference>
<dbReference type="OrthoDB" id="9806195at2"/>
<protein>
    <submittedName>
        <fullName evidence="5">NAD(P)H-flavin reductase</fullName>
    </submittedName>
</protein>
<dbReference type="InterPro" id="IPR017927">
    <property type="entry name" value="FAD-bd_FR_type"/>
</dbReference>
<dbReference type="PANTHER" id="PTHR47354">
    <property type="entry name" value="NADH OXIDOREDUCTASE HCR"/>
    <property type="match status" value="1"/>
</dbReference>
<reference evidence="5 6" key="1">
    <citation type="submission" date="2018-01" db="EMBL/GenBank/DDBJ databases">
        <title>Genome sequence of a Cantenovulum-like bacteria.</title>
        <authorList>
            <person name="Tan W.R."/>
            <person name="Lau N.-S."/>
            <person name="Go F."/>
            <person name="Amirul A.-A.A."/>
        </authorList>
    </citation>
    <scope>NUCLEOTIDE SEQUENCE [LARGE SCALE GENOMIC DNA]</scope>
    <source>
        <strain evidence="5 6">CCB-QB4</strain>
    </source>
</reference>
<dbReference type="KEGG" id="cate:C2869_09440"/>
<evidence type="ECO:0000259" key="4">
    <source>
        <dbReference type="PROSITE" id="PS51384"/>
    </source>
</evidence>
<dbReference type="InterPro" id="IPR050415">
    <property type="entry name" value="MRET"/>
</dbReference>
<dbReference type="CDD" id="cd06189">
    <property type="entry name" value="flavin_oxioreductase"/>
    <property type="match status" value="1"/>
</dbReference>
<dbReference type="AlphaFoldDB" id="A0A2S0VRC8"/>
<keyword evidence="1" id="KW-0560">Oxidoreductase</keyword>
<dbReference type="NCBIfam" id="NF005963">
    <property type="entry name" value="PRK08051.1"/>
    <property type="match status" value="1"/>
</dbReference>
<proteinExistence type="inferred from homology"/>
<feature type="domain" description="FAD-binding FR-type" evidence="4">
    <location>
        <begin position="1"/>
        <end position="106"/>
    </location>
</feature>
<dbReference type="InterPro" id="IPR039261">
    <property type="entry name" value="FNR_nucleotide-bd"/>
</dbReference>
<dbReference type="PANTHER" id="PTHR47354:SF7">
    <property type="entry name" value="NAD(P)H-FLAVIN REDUCTASE"/>
    <property type="match status" value="1"/>
</dbReference>
<gene>
    <name evidence="5" type="ORF">C2869_09440</name>
</gene>
<dbReference type="InterPro" id="IPR001433">
    <property type="entry name" value="OxRdtase_FAD/NAD-bd"/>
</dbReference>
<dbReference type="InterPro" id="IPR017938">
    <property type="entry name" value="Riboflavin_synthase-like_b-brl"/>
</dbReference>
<dbReference type="Gene3D" id="2.40.30.10">
    <property type="entry name" value="Translation factors"/>
    <property type="match status" value="1"/>
</dbReference>
<evidence type="ECO:0000313" key="5">
    <source>
        <dbReference type="EMBL" id="AWB66640.1"/>
    </source>
</evidence>
<comment type="similarity">
    <text evidence="3">Belongs to the Fre/LuxG FAD/NAD(P) flavoprotein oxidoreductase family.</text>
</comment>
<dbReference type="SUPFAM" id="SSF52343">
    <property type="entry name" value="Ferredoxin reductase-like, C-terminal NADP-linked domain"/>
    <property type="match status" value="1"/>
</dbReference>
<dbReference type="EMBL" id="CP026604">
    <property type="protein sequence ID" value="AWB66640.1"/>
    <property type="molecule type" value="Genomic_DNA"/>
</dbReference>
<keyword evidence="6" id="KW-1185">Reference proteome</keyword>
<accession>A0A2S0VRC8</accession>
<dbReference type="Proteomes" id="UP000244441">
    <property type="component" value="Chromosome"/>
</dbReference>
<dbReference type="RefSeq" id="WP_108602700.1">
    <property type="nucleotide sequence ID" value="NZ_CP026604.1"/>
</dbReference>
<dbReference type="GO" id="GO:0016491">
    <property type="term" value="F:oxidoreductase activity"/>
    <property type="evidence" value="ECO:0007669"/>
    <property type="project" value="UniProtKB-KW"/>
</dbReference>
<dbReference type="Pfam" id="PF00175">
    <property type="entry name" value="NAD_binding_1"/>
    <property type="match status" value="1"/>
</dbReference>
<dbReference type="PRINTS" id="PR00410">
    <property type="entry name" value="PHEHYDRXLASE"/>
</dbReference>
<evidence type="ECO:0000256" key="3">
    <source>
        <dbReference type="ARBA" id="ARBA00038177"/>
    </source>
</evidence>
<evidence type="ECO:0000313" key="6">
    <source>
        <dbReference type="Proteomes" id="UP000244441"/>
    </source>
</evidence>
<sequence>MQAIQTQVISISPLTPFVYKVLLKPQTNLAYAAGQYLMLVLGEEDKRAFSIANAPIQFEKSGLLELHIGAGNEDGYAMGAVKHLQDALDNDQTVVIEAAGGNAQLRSGSSRPVLLVAGGTGFTYTKAIAEELLEEDATQPITFYWGVRSEDALYELEHWQALHNAHPNFNFIPVVDNAPSHWQGKSGNLLEAVMNDVESFAEYDVYCAGRFEMVGKAREMFLEKGLVREQMFGDAFAFIK</sequence>
<keyword evidence="2" id="KW-0455">Luminescence</keyword>
<evidence type="ECO:0000256" key="1">
    <source>
        <dbReference type="ARBA" id="ARBA00023002"/>
    </source>
</evidence>